<gene>
    <name evidence="3" type="ORF">DWW24_06915</name>
</gene>
<dbReference type="PANTHER" id="PTHR30189">
    <property type="entry name" value="LPS-ASSEMBLY PROTEIN"/>
    <property type="match status" value="1"/>
</dbReference>
<evidence type="ECO:0000313" key="3">
    <source>
        <dbReference type="EMBL" id="RGV27580.1"/>
    </source>
</evidence>
<dbReference type="Pfam" id="PF19838">
    <property type="entry name" value="LptD_2"/>
    <property type="match status" value="1"/>
</dbReference>
<dbReference type="InterPro" id="IPR045659">
    <property type="entry name" value="LptD_2"/>
</dbReference>
<evidence type="ECO:0000259" key="2">
    <source>
        <dbReference type="Pfam" id="PF19838"/>
    </source>
</evidence>
<accession>A0A412WK93</accession>
<dbReference type="Proteomes" id="UP000283426">
    <property type="component" value="Unassembled WGS sequence"/>
</dbReference>
<dbReference type="EMBL" id="QRYW01000012">
    <property type="protein sequence ID" value="RGV27580.1"/>
    <property type="molecule type" value="Genomic_DNA"/>
</dbReference>
<name>A0A412WK93_9BACT</name>
<dbReference type="PANTHER" id="PTHR30189:SF1">
    <property type="entry name" value="LPS-ASSEMBLY PROTEIN LPTD"/>
    <property type="match status" value="1"/>
</dbReference>
<dbReference type="InterPro" id="IPR050218">
    <property type="entry name" value="LptD"/>
</dbReference>
<organism evidence="3 4">
    <name type="scientific">Odoribacter splanchnicus</name>
    <dbReference type="NCBI Taxonomy" id="28118"/>
    <lineage>
        <taxon>Bacteria</taxon>
        <taxon>Pseudomonadati</taxon>
        <taxon>Bacteroidota</taxon>
        <taxon>Bacteroidia</taxon>
        <taxon>Bacteroidales</taxon>
        <taxon>Odoribacteraceae</taxon>
        <taxon>Odoribacter</taxon>
    </lineage>
</organism>
<feature type="region of interest" description="Disordered" evidence="1">
    <location>
        <begin position="1"/>
        <end position="51"/>
    </location>
</feature>
<evidence type="ECO:0000256" key="1">
    <source>
        <dbReference type="SAM" id="MobiDB-lite"/>
    </source>
</evidence>
<protein>
    <submittedName>
        <fullName evidence="3">LPS-assembly protein LptD</fullName>
    </submittedName>
</protein>
<reference evidence="3 4" key="1">
    <citation type="submission" date="2018-08" db="EMBL/GenBank/DDBJ databases">
        <title>A genome reference for cultivated species of the human gut microbiota.</title>
        <authorList>
            <person name="Zou Y."/>
            <person name="Xue W."/>
            <person name="Luo G."/>
        </authorList>
    </citation>
    <scope>NUCLEOTIDE SEQUENCE [LARGE SCALE GENOMIC DNA]</scope>
    <source>
        <strain evidence="3 4">AF14-6AC</strain>
    </source>
</reference>
<feature type="compositionally biased region" description="Polar residues" evidence="1">
    <location>
        <begin position="30"/>
        <end position="44"/>
    </location>
</feature>
<dbReference type="GO" id="GO:1990351">
    <property type="term" value="C:transporter complex"/>
    <property type="evidence" value="ECO:0007669"/>
    <property type="project" value="TreeGrafter"/>
</dbReference>
<proteinExistence type="predicted"/>
<feature type="domain" description="LPS-assembly protein LptD central" evidence="2">
    <location>
        <begin position="276"/>
        <end position="758"/>
    </location>
</feature>
<feature type="region of interest" description="Disordered" evidence="1">
    <location>
        <begin position="98"/>
        <end position="118"/>
    </location>
</feature>
<dbReference type="AlphaFoldDB" id="A0A412WK93"/>
<dbReference type="GO" id="GO:0009279">
    <property type="term" value="C:cell outer membrane"/>
    <property type="evidence" value="ECO:0007669"/>
    <property type="project" value="TreeGrafter"/>
</dbReference>
<evidence type="ECO:0000313" key="4">
    <source>
        <dbReference type="Proteomes" id="UP000283426"/>
    </source>
</evidence>
<sequence>MMAACSVASRSSHARKDIAASETQEKTAAGKQQESVQPDSTVQDKTPGPVIKEVHHPVKRPASVRDSLSAADSALMAPRPTVSDSLLAIVNIGVATDSTPRPTVSDSLQVQSDTLQTDSTKTEKPLFKDVVEYNAADSIILDVPNKKTFLYKNAFVKYLTTELKADYIELDMENSLAYASGLPDSSGTIVGKPKFKDGSQEFESLDLKYNFKTEKGFVKEIITQQGEGYVQGKLTKKMSDSVYCIKDGWYTTCDKHDHPHFYVRLSKAKMIRDKKVVSGFANLYIEDVPLPLAIPFGFFPITKKGTSGIIMPTYGEERMRGFNLRDGGYYWFINDYVDLTVTGTIYTNGSWGLNVGSNYRKRYKFSGNFDFSMSRNHTSEKGTPDYTQSKDWSIRWQHSQDPKANPYTTFSASVDMSSATNNYYNANNINDIANQRKQSSISWSKKWPDRPFNITASFTHNQNSRDSSISLSFPNLNFRVSQVYPFRRKERAGKLKWYENIGFTYNAELRNSIQTKESELGKSFQNMARDWQNGFKHSIPLSTSINIVKDLSLSPSFTYNGVAYLSSIRKGDWVADSTMPGGGYIPVDTVYGLHYAHNYNASLSLSYNPTIYGMYQFLPTSKIFAIRHVIRPSASVSYTPKIGVPKSKYWKTYTDSQGNDQEYSIFDNKLYGTPSGAEESGSLSLSLDNNLEMKVRNDKDTTGKEEYKKIKLLESFRLQSSYNFFADSMRWSVIQLSARTKVFNEKVNINLTGTLDPYAINANAVRINRYNGGIGRLTRVSASSGIQFSSDNGKNKEEKNDRLNGHYDEYMDFDVPWSISLDYTFSYSKNYSRNTAPGAKKPLSSNTISQMVRINGNFSLTPKWKIGYSTGYDFQQKEVTATSFNLTRDLHCWEMTFSCIPFGTHQSYNFQINVRSSLLKDLKLTKRDSWYDRR</sequence>
<feature type="compositionally biased region" description="Basic and acidic residues" evidence="1">
    <location>
        <begin position="14"/>
        <end position="25"/>
    </location>
</feature>
<comment type="caution">
    <text evidence="3">The sequence shown here is derived from an EMBL/GenBank/DDBJ whole genome shotgun (WGS) entry which is preliminary data.</text>
</comment>